<dbReference type="Pfam" id="PF10686">
    <property type="entry name" value="YAcAr"/>
    <property type="match status" value="1"/>
</dbReference>
<evidence type="ECO:0000313" key="3">
    <source>
        <dbReference type="Proteomes" id="UP000218288"/>
    </source>
</evidence>
<dbReference type="SUPFAM" id="SSF102405">
    <property type="entry name" value="MCP/YpsA-like"/>
    <property type="match status" value="1"/>
</dbReference>
<evidence type="ECO:0000259" key="1">
    <source>
        <dbReference type="Pfam" id="PF10686"/>
    </source>
</evidence>
<proteinExistence type="predicted"/>
<organism evidence="2 3">
    <name type="scientific">Methylorubrum populi</name>
    <dbReference type="NCBI Taxonomy" id="223967"/>
    <lineage>
        <taxon>Bacteria</taxon>
        <taxon>Pseudomonadati</taxon>
        <taxon>Pseudomonadota</taxon>
        <taxon>Alphaproteobacteria</taxon>
        <taxon>Hyphomicrobiales</taxon>
        <taxon>Methylobacteriaceae</taxon>
        <taxon>Methylorubrum</taxon>
    </lineage>
</organism>
<feature type="domain" description="YspA cpYpsA-related SLOG" evidence="1">
    <location>
        <begin position="3"/>
        <end position="67"/>
    </location>
</feature>
<protein>
    <submittedName>
        <fullName evidence="2">Putative conserved protein</fullName>
    </submittedName>
</protein>
<dbReference type="EMBL" id="AP014809">
    <property type="protein sequence ID" value="BAU93326.1"/>
    <property type="molecule type" value="Genomic_DNA"/>
</dbReference>
<gene>
    <name evidence="2" type="ORF">MPPM_4721</name>
</gene>
<dbReference type="AlphaFoldDB" id="A0A160PJV4"/>
<dbReference type="InterPro" id="IPR019627">
    <property type="entry name" value="YAcAr"/>
</dbReference>
<dbReference type="RefSeq" id="WP_197705056.1">
    <property type="nucleotide sequence ID" value="NZ_AP014809.1"/>
</dbReference>
<evidence type="ECO:0000313" key="2">
    <source>
        <dbReference type="EMBL" id="BAU93326.1"/>
    </source>
</evidence>
<reference evidence="2 3" key="1">
    <citation type="journal article" date="2016" name="Genome Announc.">
        <title>Complete Genome Sequence of Methylobacterium populi P-1M, Isolated from Pink-Pigmented Household Biofilm.</title>
        <authorList>
            <person name="Morohoshi T."/>
            <person name="Ikeda T."/>
        </authorList>
    </citation>
    <scope>NUCLEOTIDE SEQUENCE [LARGE SCALE GENOMIC DNA]</scope>
    <source>
        <strain evidence="2 3">P-1M</strain>
    </source>
</reference>
<sequence length="119" mass="13123">MIRVLVCGGRDYADRDTLFGTLHEIAQRHNGVRVIQGGAPGADMLAREWCRTYGYDYEHFPADWKKHGKAAGPIRNAHMLAEGKPDVVIAFKGGRGTQDCVRQARAAGIPVVTVGWFDE</sequence>
<accession>A0A160PJV4</accession>
<dbReference type="Proteomes" id="UP000218288">
    <property type="component" value="Chromosome"/>
</dbReference>
<name>A0A160PJV4_9HYPH</name>